<proteinExistence type="predicted"/>
<reference evidence="11 12" key="1">
    <citation type="submission" date="2021-03" db="EMBL/GenBank/DDBJ databases">
        <title>Genomic Encyclopedia of Type Strains, Phase IV (KMG-IV): sequencing the most valuable type-strain genomes for metagenomic binning, comparative biology and taxonomic classification.</title>
        <authorList>
            <person name="Goeker M."/>
        </authorList>
    </citation>
    <scope>NUCLEOTIDE SEQUENCE [LARGE SCALE GENOMIC DNA]</scope>
    <source>
        <strain evidence="11 12">DSM 27138</strain>
    </source>
</reference>
<feature type="transmembrane region" description="Helical" evidence="9">
    <location>
        <begin position="41"/>
        <end position="60"/>
    </location>
</feature>
<feature type="transmembrane region" description="Helical" evidence="9">
    <location>
        <begin position="67"/>
        <end position="85"/>
    </location>
</feature>
<evidence type="ECO:0000313" key="12">
    <source>
        <dbReference type="Proteomes" id="UP001519289"/>
    </source>
</evidence>
<feature type="transmembrane region" description="Helical" evidence="9">
    <location>
        <begin position="129"/>
        <end position="149"/>
    </location>
</feature>
<gene>
    <name evidence="11" type="ORF">J2Z79_003556</name>
</gene>
<evidence type="ECO:0000313" key="11">
    <source>
        <dbReference type="EMBL" id="MBP2020102.1"/>
    </source>
</evidence>
<keyword evidence="12" id="KW-1185">Reference proteome</keyword>
<evidence type="ECO:0000256" key="5">
    <source>
        <dbReference type="ARBA" id="ARBA00022683"/>
    </source>
</evidence>
<dbReference type="Proteomes" id="UP001519289">
    <property type="component" value="Unassembled WGS sequence"/>
</dbReference>
<dbReference type="InterPro" id="IPR003352">
    <property type="entry name" value="PTS_EIIC"/>
</dbReference>
<keyword evidence="5" id="KW-0598">Phosphotransferase system</keyword>
<evidence type="ECO:0000256" key="1">
    <source>
        <dbReference type="ARBA" id="ARBA00004651"/>
    </source>
</evidence>
<feature type="domain" description="PTS EIIC type-1" evidence="10">
    <location>
        <begin position="1"/>
        <end position="366"/>
    </location>
</feature>
<evidence type="ECO:0000256" key="7">
    <source>
        <dbReference type="ARBA" id="ARBA00022989"/>
    </source>
</evidence>
<keyword evidence="7 9" id="KW-1133">Transmembrane helix</keyword>
<sequence>MLAQLQKVGKGLMMPVAVLPAAGLLLRLGQPDVLDWPWMAQAGDAIFSNLPLLFAVGLAVSLAKDSGVAGLSGVVAYFVITKVAVTINDEINMGVLAGIIGGILAANMYVRFKDTKLPDYLGFFGGRRFVPIVTAGAATVLGLIFGFIWPPIQHGIGAIGQWLVAAGAFGVGIFGLLNRLLIPLGLHHVINSLVWFVFGEFPKADGTIATGDLNRFFAGDPTAGFFMAGWFPIMMFGLIGAALAMTHAARPENRARVGGIMLSAAFTSFLTGITEPIEFAFMFVAPLLYAIHAVLAGISMAVAQLLDIHHGFTFSAGLIDYVLNYGIASDNAWLLIPIGLVFAVLYYFIFRWAIVRFNIPTPGREVDDSGAPN</sequence>
<feature type="transmembrane region" description="Helical" evidence="9">
    <location>
        <begin position="255"/>
        <end position="273"/>
    </location>
</feature>
<comment type="subcellular location">
    <subcellularLocation>
        <location evidence="1">Cell membrane</location>
        <topology evidence="1">Multi-pass membrane protein</topology>
    </subcellularLocation>
</comment>
<evidence type="ECO:0000256" key="2">
    <source>
        <dbReference type="ARBA" id="ARBA00022448"/>
    </source>
</evidence>
<protein>
    <submittedName>
        <fullName evidence="11">PTS system N-acetylglucosamine-specific IIC component</fullName>
    </submittedName>
</protein>
<evidence type="ECO:0000256" key="6">
    <source>
        <dbReference type="ARBA" id="ARBA00022692"/>
    </source>
</evidence>
<keyword evidence="8 9" id="KW-0472">Membrane</keyword>
<feature type="transmembrane region" description="Helical" evidence="9">
    <location>
        <begin position="310"/>
        <end position="328"/>
    </location>
</feature>
<dbReference type="InterPro" id="IPR050429">
    <property type="entry name" value="PTS_Glucose_EIICBA"/>
</dbReference>
<dbReference type="Pfam" id="PF02378">
    <property type="entry name" value="PTS_EIIC"/>
    <property type="match status" value="1"/>
</dbReference>
<keyword evidence="2" id="KW-0813">Transport</keyword>
<evidence type="ECO:0000256" key="4">
    <source>
        <dbReference type="ARBA" id="ARBA00022597"/>
    </source>
</evidence>
<feature type="transmembrane region" description="Helical" evidence="9">
    <location>
        <begin position="91"/>
        <end position="109"/>
    </location>
</feature>
<feature type="transmembrane region" description="Helical" evidence="9">
    <location>
        <begin position="184"/>
        <end position="202"/>
    </location>
</feature>
<dbReference type="InterPro" id="IPR013013">
    <property type="entry name" value="PTS_EIIC_1"/>
</dbReference>
<dbReference type="RefSeq" id="WP_209468203.1">
    <property type="nucleotide sequence ID" value="NZ_JAGGLG010000048.1"/>
</dbReference>
<dbReference type="PANTHER" id="PTHR30009:SF4">
    <property type="entry name" value="PTS SYSTEM N-ACETYLGLUCOSAMINE-SPECIFIC EIICBA COMPONENT"/>
    <property type="match status" value="1"/>
</dbReference>
<organism evidence="11 12">
    <name type="scientific">Symbiobacterium terraclitae</name>
    <dbReference type="NCBI Taxonomy" id="557451"/>
    <lineage>
        <taxon>Bacteria</taxon>
        <taxon>Bacillati</taxon>
        <taxon>Bacillota</taxon>
        <taxon>Clostridia</taxon>
        <taxon>Eubacteriales</taxon>
        <taxon>Symbiobacteriaceae</taxon>
        <taxon>Symbiobacterium</taxon>
    </lineage>
</organism>
<dbReference type="PANTHER" id="PTHR30009">
    <property type="entry name" value="CYTOCHROME C-TYPE SYNTHESIS PROTEIN AND PTS TRANSMEMBRANE COMPONENT"/>
    <property type="match status" value="1"/>
</dbReference>
<feature type="transmembrane region" description="Helical" evidence="9">
    <location>
        <begin position="334"/>
        <end position="354"/>
    </location>
</feature>
<keyword evidence="3" id="KW-1003">Cell membrane</keyword>
<evidence type="ECO:0000256" key="3">
    <source>
        <dbReference type="ARBA" id="ARBA00022475"/>
    </source>
</evidence>
<dbReference type="EMBL" id="JAGGLG010000048">
    <property type="protein sequence ID" value="MBP2020102.1"/>
    <property type="molecule type" value="Genomic_DNA"/>
</dbReference>
<evidence type="ECO:0000256" key="8">
    <source>
        <dbReference type="ARBA" id="ARBA00023136"/>
    </source>
</evidence>
<feature type="transmembrane region" description="Helical" evidence="9">
    <location>
        <begin position="279"/>
        <end position="303"/>
    </location>
</feature>
<dbReference type="PROSITE" id="PS51103">
    <property type="entry name" value="PTS_EIIC_TYPE_1"/>
    <property type="match status" value="1"/>
</dbReference>
<keyword evidence="6 9" id="KW-0812">Transmembrane</keyword>
<feature type="transmembrane region" description="Helical" evidence="9">
    <location>
        <begin position="222"/>
        <end position="243"/>
    </location>
</feature>
<feature type="transmembrane region" description="Helical" evidence="9">
    <location>
        <begin position="155"/>
        <end position="177"/>
    </location>
</feature>
<comment type="caution">
    <text evidence="11">The sequence shown here is derived from an EMBL/GenBank/DDBJ whole genome shotgun (WGS) entry which is preliminary data.</text>
</comment>
<name>A0ABS4JX39_9FIRM</name>
<evidence type="ECO:0000256" key="9">
    <source>
        <dbReference type="SAM" id="Phobius"/>
    </source>
</evidence>
<evidence type="ECO:0000259" key="10">
    <source>
        <dbReference type="PROSITE" id="PS51103"/>
    </source>
</evidence>
<accession>A0ABS4JX39</accession>
<keyword evidence="4" id="KW-0762">Sugar transport</keyword>